<dbReference type="EMBL" id="SZVO01000005">
    <property type="protein sequence ID" value="TKT91971.1"/>
    <property type="molecule type" value="Genomic_DNA"/>
</dbReference>
<dbReference type="Pfam" id="PF04773">
    <property type="entry name" value="FecR"/>
    <property type="match status" value="1"/>
</dbReference>
<dbReference type="OrthoDB" id="1452822at2"/>
<dbReference type="PANTHER" id="PTHR30273">
    <property type="entry name" value="PERIPLASMIC SIGNAL SENSOR AND SIGMA FACTOR ACTIVATOR FECR-RELATED"/>
    <property type="match status" value="1"/>
</dbReference>
<gene>
    <name evidence="4" type="ORF">FDK13_12560</name>
</gene>
<dbReference type="RefSeq" id="WP_137340340.1">
    <property type="nucleotide sequence ID" value="NZ_BSQH01000006.1"/>
</dbReference>
<dbReference type="InterPro" id="IPR012373">
    <property type="entry name" value="Ferrdict_sens_TM"/>
</dbReference>
<comment type="caution">
    <text evidence="4">The sequence shown here is derived from an EMBL/GenBank/DDBJ whole genome shotgun (WGS) entry which is preliminary data.</text>
</comment>
<evidence type="ECO:0000259" key="2">
    <source>
        <dbReference type="Pfam" id="PF04773"/>
    </source>
</evidence>
<keyword evidence="1" id="KW-0472">Membrane</keyword>
<name>A0A4U6D6S0_9BACT</name>
<feature type="domain" description="FecR protein" evidence="2">
    <location>
        <begin position="147"/>
        <end position="235"/>
    </location>
</feature>
<dbReference type="Gene3D" id="2.60.120.1440">
    <property type="match status" value="1"/>
</dbReference>
<protein>
    <submittedName>
        <fullName evidence="4">DUF4974 domain-containing protein</fullName>
    </submittedName>
</protein>
<accession>A0A4U6D6S0</accession>
<reference evidence="4 5" key="1">
    <citation type="submission" date="2019-05" db="EMBL/GenBank/DDBJ databases">
        <title>Dyadobacter AR-3-8 sp. nov., isolated from arctic soil.</title>
        <authorList>
            <person name="Chaudhary D.K."/>
        </authorList>
    </citation>
    <scope>NUCLEOTIDE SEQUENCE [LARGE SCALE GENOMIC DNA]</scope>
    <source>
        <strain evidence="4 5">AR-3-8</strain>
    </source>
</reference>
<keyword evidence="1" id="KW-1133">Transmembrane helix</keyword>
<dbReference type="Proteomes" id="UP000304900">
    <property type="component" value="Unassembled WGS sequence"/>
</dbReference>
<dbReference type="PANTHER" id="PTHR30273:SF2">
    <property type="entry name" value="PROTEIN FECR"/>
    <property type="match status" value="1"/>
</dbReference>
<organism evidence="4 5">
    <name type="scientific">Dyadobacter frigoris</name>
    <dbReference type="NCBI Taxonomy" id="2576211"/>
    <lineage>
        <taxon>Bacteria</taxon>
        <taxon>Pseudomonadati</taxon>
        <taxon>Bacteroidota</taxon>
        <taxon>Cytophagia</taxon>
        <taxon>Cytophagales</taxon>
        <taxon>Spirosomataceae</taxon>
        <taxon>Dyadobacter</taxon>
    </lineage>
</organism>
<dbReference type="InterPro" id="IPR006860">
    <property type="entry name" value="FecR"/>
</dbReference>
<keyword evidence="1" id="KW-0812">Transmembrane</keyword>
<evidence type="ECO:0000313" key="4">
    <source>
        <dbReference type="EMBL" id="TKT91971.1"/>
    </source>
</evidence>
<keyword evidence="5" id="KW-1185">Reference proteome</keyword>
<proteinExistence type="predicted"/>
<dbReference type="InterPro" id="IPR032508">
    <property type="entry name" value="FecR_C"/>
</dbReference>
<dbReference type="PIRSF" id="PIRSF018266">
    <property type="entry name" value="FecR"/>
    <property type="match status" value="1"/>
</dbReference>
<feature type="domain" description="Protein FecR C-terminal" evidence="3">
    <location>
        <begin position="275"/>
        <end position="339"/>
    </location>
</feature>
<dbReference type="GO" id="GO:0016989">
    <property type="term" value="F:sigma factor antagonist activity"/>
    <property type="evidence" value="ECO:0007669"/>
    <property type="project" value="TreeGrafter"/>
</dbReference>
<dbReference type="AlphaFoldDB" id="A0A4U6D6S0"/>
<evidence type="ECO:0000259" key="3">
    <source>
        <dbReference type="Pfam" id="PF16344"/>
    </source>
</evidence>
<sequence>MNNSHDNISDELLARFLAETATPAEIVEVKNWLKSAPENQKELAAFEILWEKTAELKINHIKVDTDAAWNKVRLQMKTNNTESEHLTEKYTGSNQETITRELPVKKQFLFPVWIAAAVSVTILAFGWFIFKTEWNNNSEQIKVATTNNTGETTLPDGTKIFLNYNSSISYPENFSGDIRSVALKGEAFFDVKPDASHPFVIDANGTQVRVLGTSFNVKAYKKELVRVDVKTGKVRVSKNDKKIELVKGQSAEVLNDTLKSMRADVNIMGYKTQVFDFNATNLGDVVNTLREGYHSDIRLSNLKLARCRLTISFRKEPLDATLSVIAETLELHLRKDGKIYWLEGKGCQ</sequence>
<dbReference type="Pfam" id="PF16344">
    <property type="entry name" value="FecR_C"/>
    <property type="match status" value="1"/>
</dbReference>
<evidence type="ECO:0000313" key="5">
    <source>
        <dbReference type="Proteomes" id="UP000304900"/>
    </source>
</evidence>
<evidence type="ECO:0000256" key="1">
    <source>
        <dbReference type="SAM" id="Phobius"/>
    </source>
</evidence>
<dbReference type="Gene3D" id="3.55.50.30">
    <property type="match status" value="1"/>
</dbReference>
<feature type="transmembrane region" description="Helical" evidence="1">
    <location>
        <begin position="108"/>
        <end position="130"/>
    </location>
</feature>